<evidence type="ECO:0000313" key="3">
    <source>
        <dbReference type="Proteomes" id="UP000177925"/>
    </source>
</evidence>
<organism evidence="2 3">
    <name type="scientific">Candidatus Muproteobacteria bacterium RBG_16_64_11</name>
    <dbReference type="NCBI Taxonomy" id="1817758"/>
    <lineage>
        <taxon>Bacteria</taxon>
        <taxon>Pseudomonadati</taxon>
        <taxon>Pseudomonadota</taxon>
        <taxon>Candidatus Muproteobacteria</taxon>
    </lineage>
</organism>
<accession>A0A1F6TGV5</accession>
<reference evidence="2 3" key="1">
    <citation type="journal article" date="2016" name="Nat. Commun.">
        <title>Thousands of microbial genomes shed light on interconnected biogeochemical processes in an aquifer system.</title>
        <authorList>
            <person name="Anantharaman K."/>
            <person name="Brown C.T."/>
            <person name="Hug L.A."/>
            <person name="Sharon I."/>
            <person name="Castelle C.J."/>
            <person name="Probst A.J."/>
            <person name="Thomas B.C."/>
            <person name="Singh A."/>
            <person name="Wilkins M.J."/>
            <person name="Karaoz U."/>
            <person name="Brodie E.L."/>
            <person name="Williams K.H."/>
            <person name="Hubbard S.S."/>
            <person name="Banfield J.F."/>
        </authorList>
    </citation>
    <scope>NUCLEOTIDE SEQUENCE [LARGE SCALE GENOMIC DNA]</scope>
</reference>
<dbReference type="EMBL" id="MFSS01000028">
    <property type="protein sequence ID" value="OGI44352.1"/>
    <property type="molecule type" value="Genomic_DNA"/>
</dbReference>
<dbReference type="Gene3D" id="3.40.50.1110">
    <property type="entry name" value="SGNH hydrolase"/>
    <property type="match status" value="1"/>
</dbReference>
<dbReference type="InterPro" id="IPR036514">
    <property type="entry name" value="SGNH_hydro_sf"/>
</dbReference>
<dbReference type="STRING" id="1817758.A2150_04835"/>
<dbReference type="SUPFAM" id="SSF52266">
    <property type="entry name" value="SGNH hydrolase"/>
    <property type="match status" value="1"/>
</dbReference>
<feature type="domain" description="SGNH hydrolase-type esterase" evidence="1">
    <location>
        <begin position="87"/>
        <end position="314"/>
    </location>
</feature>
<evidence type="ECO:0000313" key="2">
    <source>
        <dbReference type="EMBL" id="OGI44352.1"/>
    </source>
</evidence>
<dbReference type="AlphaFoldDB" id="A0A1F6TGV5"/>
<name>A0A1F6TGV5_9PROT</name>
<protein>
    <recommendedName>
        <fullName evidence="1">SGNH hydrolase-type esterase domain-containing protein</fullName>
    </recommendedName>
</protein>
<sequence length="332" mass="37457">MRFILLQIVIVVLLLEIIARAIDPLGVSYYPETARYFDTLVLEEPIGYRNRPGLEDVFYGVPVKINAYGMRDREVGEKISGEFRLLVLGDSVPFGIGVRYEDSFPHQIEMLLNERYPNAGRFSALNLGVPSYNTEQELIQFKSLGLTLAPDAVMLLFSANDIEPKRWVLEKRSRWFVDLTQRSYAGSLLFVLWRGVRSALVATPLAPAHASNALPENTGVALAEYRLDSPRWQAIERSLASIHTQLKTRGIPFVLFTNEELPHIIEMLETVARREGFPIVNLRLQGDPRWAGQDASLFRNSVVDGHPSPLGNRVLATLMVESLERLKVTGNR</sequence>
<gene>
    <name evidence="2" type="ORF">A2150_04835</name>
</gene>
<evidence type="ECO:0000259" key="1">
    <source>
        <dbReference type="Pfam" id="PF13472"/>
    </source>
</evidence>
<dbReference type="GO" id="GO:0016788">
    <property type="term" value="F:hydrolase activity, acting on ester bonds"/>
    <property type="evidence" value="ECO:0007669"/>
    <property type="project" value="UniProtKB-ARBA"/>
</dbReference>
<dbReference type="InterPro" id="IPR013830">
    <property type="entry name" value="SGNH_hydro"/>
</dbReference>
<dbReference type="Proteomes" id="UP000177925">
    <property type="component" value="Unassembled WGS sequence"/>
</dbReference>
<comment type="caution">
    <text evidence="2">The sequence shown here is derived from an EMBL/GenBank/DDBJ whole genome shotgun (WGS) entry which is preliminary data.</text>
</comment>
<proteinExistence type="predicted"/>
<dbReference type="Pfam" id="PF13472">
    <property type="entry name" value="Lipase_GDSL_2"/>
    <property type="match status" value="1"/>
</dbReference>